<gene>
    <name evidence="2" type="ORF">EYM_04145</name>
</gene>
<evidence type="ECO:0000259" key="1">
    <source>
        <dbReference type="Pfam" id="PF00961"/>
    </source>
</evidence>
<dbReference type="KEGG" id="iis:EYM_04145"/>
<dbReference type="InterPro" id="IPR004860">
    <property type="entry name" value="LAGLIDADG_dom"/>
</dbReference>
<keyword evidence="3" id="KW-1185">Reference proteome</keyword>
<dbReference type="SUPFAM" id="SSF55608">
    <property type="entry name" value="Homing endonucleases"/>
    <property type="match status" value="1"/>
</dbReference>
<dbReference type="GO" id="GO:0004519">
    <property type="term" value="F:endonuclease activity"/>
    <property type="evidence" value="ECO:0007669"/>
    <property type="project" value="InterPro"/>
</dbReference>
<feature type="domain" description="Homing endonuclease LAGLIDADG" evidence="1">
    <location>
        <begin position="18"/>
        <end position="75"/>
    </location>
</feature>
<dbReference type="AlphaFoldDB" id="A0A0U3FKV3"/>
<evidence type="ECO:0000313" key="2">
    <source>
        <dbReference type="EMBL" id="ALU12470.1"/>
    </source>
</evidence>
<name>A0A0U3FKV3_9CREN</name>
<proteinExistence type="predicted"/>
<dbReference type="EMBL" id="CP006867">
    <property type="protein sequence ID" value="ALU12470.1"/>
    <property type="molecule type" value="Genomic_DNA"/>
</dbReference>
<evidence type="ECO:0000313" key="3">
    <source>
        <dbReference type="Proteomes" id="UP000060778"/>
    </source>
</evidence>
<dbReference type="InterPro" id="IPR027434">
    <property type="entry name" value="Homing_endonucl"/>
</dbReference>
<sequence length="165" mass="18908">MKKSSCKSTLPEWVRGWLAGIIDGEGTITLKKKRRKDNGNINYIPLTVINNTNLEFLERIKEICGCGTIAQQSSSYTKKHPNWNLIYRLEIKGSFNVKTLLKQVYPYLIIKRKHAEIVMRICEENIRAYSLNRPANTEYLEKLIQELKSLAKGGRRSAVGLDGRP</sequence>
<dbReference type="Pfam" id="PF00961">
    <property type="entry name" value="LAGLIDADG_1"/>
    <property type="match status" value="1"/>
</dbReference>
<dbReference type="Proteomes" id="UP000060778">
    <property type="component" value="Chromosome"/>
</dbReference>
<dbReference type="PATRIC" id="fig|940295.4.peg.793"/>
<organism evidence="2 3">
    <name type="scientific">Ignicoccus islandicus DSM 13165</name>
    <dbReference type="NCBI Taxonomy" id="940295"/>
    <lineage>
        <taxon>Archaea</taxon>
        <taxon>Thermoproteota</taxon>
        <taxon>Thermoprotei</taxon>
        <taxon>Desulfurococcales</taxon>
        <taxon>Desulfurococcaceae</taxon>
        <taxon>Ignicoccus</taxon>
    </lineage>
</organism>
<dbReference type="RefSeq" id="WP_075049785.1">
    <property type="nucleotide sequence ID" value="NZ_CP006867.1"/>
</dbReference>
<accession>A0A0U3FKV3</accession>
<protein>
    <recommendedName>
        <fullName evidence="1">Homing endonuclease LAGLIDADG domain-containing protein</fullName>
    </recommendedName>
</protein>
<reference evidence="2 3" key="1">
    <citation type="submission" date="2013-11" db="EMBL/GenBank/DDBJ databases">
        <title>Comparative genomics of Ignicoccus.</title>
        <authorList>
            <person name="Podar M."/>
        </authorList>
    </citation>
    <scope>NUCLEOTIDE SEQUENCE [LARGE SCALE GENOMIC DNA]</scope>
    <source>
        <strain evidence="2 3">DSM 13165</strain>
    </source>
</reference>
<dbReference type="GeneID" id="30680222"/>
<dbReference type="Gene3D" id="3.10.28.10">
    <property type="entry name" value="Homing endonucleases"/>
    <property type="match status" value="1"/>
</dbReference>